<evidence type="ECO:0000313" key="3">
    <source>
        <dbReference type="Proteomes" id="UP001267407"/>
    </source>
</evidence>
<reference evidence="2" key="1">
    <citation type="submission" date="2023-09" db="EMBL/GenBank/DDBJ databases">
        <title>Marinobacter sediminicola sp. nov. and Marinobacter maritimum sp. nov., isolated from marine sediment.</title>
        <authorList>
            <person name="An J."/>
        </authorList>
    </citation>
    <scope>NUCLEOTIDE SEQUENCE</scope>
    <source>
        <strain evidence="2">F60267</strain>
    </source>
</reference>
<dbReference type="InterPro" id="IPR015813">
    <property type="entry name" value="Pyrv/PenolPyrv_kinase-like_dom"/>
</dbReference>
<dbReference type="InterPro" id="IPR039556">
    <property type="entry name" value="ICL/PEPM"/>
</dbReference>
<dbReference type="Proteomes" id="UP001267407">
    <property type="component" value="Unassembled WGS sequence"/>
</dbReference>
<dbReference type="SUPFAM" id="SSF51621">
    <property type="entry name" value="Phosphoenolpyruvate/pyruvate domain"/>
    <property type="match status" value="1"/>
</dbReference>
<proteinExistence type="predicted"/>
<evidence type="ECO:0000313" key="2">
    <source>
        <dbReference type="EMBL" id="MDS1309157.1"/>
    </source>
</evidence>
<dbReference type="RefSeq" id="WP_310965578.1">
    <property type="nucleotide sequence ID" value="NZ_JAVMBO010000006.1"/>
</dbReference>
<dbReference type="CDD" id="cd00377">
    <property type="entry name" value="ICL_PEPM"/>
    <property type="match status" value="1"/>
</dbReference>
<keyword evidence="3" id="KW-1185">Reference proteome</keyword>
<gene>
    <name evidence="2" type="ORF">RKA07_03435</name>
</gene>
<dbReference type="PANTHER" id="PTHR42905:SF3">
    <property type="entry name" value="OXALOACETATE DECARBOXYLASE"/>
    <property type="match status" value="1"/>
</dbReference>
<keyword evidence="2" id="KW-0456">Lyase</keyword>
<organism evidence="2 3">
    <name type="scientific">Marinobacter xiaoshiensis</name>
    <dbReference type="NCBI Taxonomy" id="3073652"/>
    <lineage>
        <taxon>Bacteria</taxon>
        <taxon>Pseudomonadati</taxon>
        <taxon>Pseudomonadota</taxon>
        <taxon>Gammaproteobacteria</taxon>
        <taxon>Pseudomonadales</taxon>
        <taxon>Marinobacteraceae</taxon>
        <taxon>Marinobacter</taxon>
    </lineage>
</organism>
<dbReference type="Gene3D" id="3.20.20.60">
    <property type="entry name" value="Phosphoenolpyruvate-binding domains"/>
    <property type="match status" value="1"/>
</dbReference>
<accession>A0ABU2HDK1</accession>
<dbReference type="EMBL" id="JAVMBO010000006">
    <property type="protein sequence ID" value="MDS1309157.1"/>
    <property type="molecule type" value="Genomic_DNA"/>
</dbReference>
<keyword evidence="1" id="KW-0479">Metal-binding</keyword>
<comment type="caution">
    <text evidence="2">The sequence shown here is derived from an EMBL/GenBank/DDBJ whole genome shotgun (WGS) entry which is preliminary data.</text>
</comment>
<dbReference type="InterPro" id="IPR040442">
    <property type="entry name" value="Pyrv_kinase-like_dom_sf"/>
</dbReference>
<dbReference type="Pfam" id="PF13714">
    <property type="entry name" value="PEP_mutase"/>
    <property type="match status" value="1"/>
</dbReference>
<name>A0ABU2HDK1_9GAMM</name>
<protein>
    <submittedName>
        <fullName evidence="2">Isocitrate lyase/phosphoenolpyruvate mutase family protein</fullName>
    </submittedName>
</protein>
<dbReference type="GO" id="GO:0016829">
    <property type="term" value="F:lyase activity"/>
    <property type="evidence" value="ECO:0007669"/>
    <property type="project" value="UniProtKB-KW"/>
</dbReference>
<dbReference type="PANTHER" id="PTHR42905">
    <property type="entry name" value="PHOSPHOENOLPYRUVATE CARBOXYLASE"/>
    <property type="match status" value="1"/>
</dbReference>
<sequence>MLNVARNKLQMILESNDCNVCASVFDPLSSRMAESIGFNVGILGGSISSLMQLGVPDISLLTLSELADHARRVCRASTLPVIVDGDSGYGNALNVTRLIQELEFAGAAGVTIEDTVLPKPYGPSHSLASLAEATSKLKAALDARQDESLAVIARTPADSNQSLSSILERVDRYTQVGVDAICAFGLSNPETLAAIKGVTSLPIMIISYGDNRLGNPEVLAAQGVRVYMRGHTPFENAIGTVYQSLIDTYNEQSESASVSHLTSKRIISNFSHQAHFDQLFQAYDI</sequence>
<evidence type="ECO:0000256" key="1">
    <source>
        <dbReference type="ARBA" id="ARBA00022723"/>
    </source>
</evidence>